<feature type="region of interest" description="Disordered" evidence="3">
    <location>
        <begin position="264"/>
        <end position="312"/>
    </location>
</feature>
<feature type="compositionally biased region" description="Basic and acidic residues" evidence="3">
    <location>
        <begin position="291"/>
        <end position="312"/>
    </location>
</feature>
<evidence type="ECO:0000256" key="2">
    <source>
        <dbReference type="ARBA" id="ARBA00022803"/>
    </source>
</evidence>
<dbReference type="InterPro" id="IPR021183">
    <property type="entry name" value="NatA_aux_su"/>
</dbReference>
<comment type="caution">
    <text evidence="4">The sequence shown here is derived from an EMBL/GenBank/DDBJ whole genome shotgun (WGS) entry which is preliminary data.</text>
</comment>
<accession>A0AAD9PTK1</accession>
<evidence type="ECO:0000256" key="1">
    <source>
        <dbReference type="ARBA" id="ARBA00022737"/>
    </source>
</evidence>
<gene>
    <name evidence="4" type="ORF">P5673_031163</name>
</gene>
<keyword evidence="5" id="KW-1185">Reference proteome</keyword>
<dbReference type="Proteomes" id="UP001249851">
    <property type="component" value="Unassembled WGS sequence"/>
</dbReference>
<dbReference type="EMBL" id="JARQWQ010000142">
    <property type="protein sequence ID" value="KAK2548638.1"/>
    <property type="molecule type" value="Genomic_DNA"/>
</dbReference>
<dbReference type="InterPro" id="IPR011990">
    <property type="entry name" value="TPR-like_helical_dom_sf"/>
</dbReference>
<name>A0AAD9PTK1_ACRCE</name>
<proteinExistence type="predicted"/>
<protein>
    <submittedName>
        <fullName evidence="4">N-alpha-acetyltransferase 15</fullName>
    </submittedName>
</protein>
<evidence type="ECO:0000313" key="5">
    <source>
        <dbReference type="Proteomes" id="UP001249851"/>
    </source>
</evidence>
<evidence type="ECO:0000313" key="4">
    <source>
        <dbReference type="EMBL" id="KAK2548638.1"/>
    </source>
</evidence>
<organism evidence="4 5">
    <name type="scientific">Acropora cervicornis</name>
    <name type="common">Staghorn coral</name>
    <dbReference type="NCBI Taxonomy" id="6130"/>
    <lineage>
        <taxon>Eukaryota</taxon>
        <taxon>Metazoa</taxon>
        <taxon>Cnidaria</taxon>
        <taxon>Anthozoa</taxon>
        <taxon>Hexacorallia</taxon>
        <taxon>Scleractinia</taxon>
        <taxon>Astrocoeniina</taxon>
        <taxon>Acroporidae</taxon>
        <taxon>Acropora</taxon>
    </lineage>
</organism>
<sequence length="541" mass="62047">MRLAICKGVPPLFNNIRNLYIDKEKVKIVEDVAIGFLDSITSFGTLTGKVGDVEPPTAILWVYHFLAQHFDYLRDCKRAMEFIDKALDHTPTLIEAYMVKARIYKHGGDMEKAADCMDEARSLDTADRYVNCKCAKYQLRANQVQKAEETCGLFTREGVAAAENLNEMQCMWFQTESGYAYKRLGKLGEALKKAHEIEKHFDEITEDQFDFHTYCMRKMTLRAYVRLLRLEDVLRSHKFYFKTAKLAIECYFRLHDKPLVSSNENAVTDTSKLSPKDLKNLHSKERRKEKKYQENKKDSKEKKENDKKADVLKDPPLDADLLCRVSDPLDQALKFLRPLQNLASNRIETHLLAYEVFSRKSKRLLMLQSVKRAHTIDPNHPTLHEHLVKLAVKVSESTDMKESISAVFERELKTLLGRKDMKQFNADFLEENSRSLLHRLSGCRMLCLLDPTKVDDALALITDLADNLEDRTLENCTLIYNTLLEGTFGECSDLTREYFLKCRSLFPLASVFSKYDGATGSLNGVDATLSDRSEPLCDGVV</sequence>
<dbReference type="GO" id="GO:0031415">
    <property type="term" value="C:NatA complex"/>
    <property type="evidence" value="ECO:0007669"/>
    <property type="project" value="TreeGrafter"/>
</dbReference>
<dbReference type="AlphaFoldDB" id="A0AAD9PTK1"/>
<dbReference type="Gene3D" id="1.25.40.1040">
    <property type="match status" value="1"/>
</dbReference>
<reference evidence="4" key="1">
    <citation type="journal article" date="2023" name="G3 (Bethesda)">
        <title>Whole genome assembly and annotation of the endangered Caribbean coral Acropora cervicornis.</title>
        <authorList>
            <person name="Selwyn J.D."/>
            <person name="Vollmer S.V."/>
        </authorList>
    </citation>
    <scope>NUCLEOTIDE SEQUENCE</scope>
    <source>
        <strain evidence="4">K2</strain>
    </source>
</reference>
<dbReference type="Pfam" id="PF12569">
    <property type="entry name" value="NatA_aux_su"/>
    <property type="match status" value="1"/>
</dbReference>
<dbReference type="PANTHER" id="PTHR22767:SF2">
    <property type="entry name" value="N(ALPHA)-ACETYLTRANSFERASE 15_16, ISOFORM A"/>
    <property type="match status" value="1"/>
</dbReference>
<dbReference type="PANTHER" id="PTHR22767">
    <property type="entry name" value="N-TERMINAL ACETYLTRANSFERASE-RELATED"/>
    <property type="match status" value="1"/>
</dbReference>
<reference evidence="4" key="2">
    <citation type="journal article" date="2023" name="Science">
        <title>Genomic signatures of disease resistance in endangered staghorn corals.</title>
        <authorList>
            <person name="Vollmer S.V."/>
            <person name="Selwyn J.D."/>
            <person name="Despard B.A."/>
            <person name="Roesel C.L."/>
        </authorList>
    </citation>
    <scope>NUCLEOTIDE SEQUENCE</scope>
    <source>
        <strain evidence="4">K2</strain>
    </source>
</reference>
<dbReference type="SUPFAM" id="SSF48452">
    <property type="entry name" value="TPR-like"/>
    <property type="match status" value="1"/>
</dbReference>
<feature type="compositionally biased region" description="Basic and acidic residues" evidence="3">
    <location>
        <begin position="274"/>
        <end position="283"/>
    </location>
</feature>
<keyword evidence="2" id="KW-0802">TPR repeat</keyword>
<dbReference type="Gene3D" id="1.25.40.1010">
    <property type="match status" value="1"/>
</dbReference>
<evidence type="ECO:0000256" key="3">
    <source>
        <dbReference type="SAM" id="MobiDB-lite"/>
    </source>
</evidence>
<keyword evidence="1" id="KW-0677">Repeat</keyword>
<feature type="compositionally biased region" description="Polar residues" evidence="3">
    <location>
        <begin position="264"/>
        <end position="273"/>
    </location>
</feature>